<comment type="catalytic activity">
    <reaction evidence="1">
        <text>Thiol-dependent hydrolysis of ester, thioester, amide, peptide and isopeptide bonds formed by the C-terminal Gly of ubiquitin (a 76-residue protein attached to proteins as an intracellular targeting signal).</text>
        <dbReference type="EC" id="3.4.19.12"/>
    </reaction>
</comment>
<dbReference type="InterPro" id="IPR022105">
    <property type="entry name" value="DUF3645"/>
</dbReference>
<gene>
    <name evidence="9" type="ORF">SNAT2548_LOCUS12109</name>
</gene>
<name>A0A812LS85_9DINO</name>
<evidence type="ECO:0000256" key="2">
    <source>
        <dbReference type="ARBA" id="ARBA00012759"/>
    </source>
</evidence>
<feature type="domain" description="DUF3638" evidence="7">
    <location>
        <begin position="6"/>
        <end position="81"/>
    </location>
</feature>
<evidence type="ECO:0000259" key="8">
    <source>
        <dbReference type="Pfam" id="PF12359"/>
    </source>
</evidence>
<keyword evidence="4" id="KW-0833">Ubl conjugation pathway</keyword>
<evidence type="ECO:0000256" key="5">
    <source>
        <dbReference type="ARBA" id="ARBA00022801"/>
    </source>
</evidence>
<dbReference type="EMBL" id="CAJNDS010001133">
    <property type="protein sequence ID" value="CAE7249099.1"/>
    <property type="molecule type" value="Genomic_DNA"/>
</dbReference>
<accession>A0A812LS85</accession>
<evidence type="ECO:0000313" key="10">
    <source>
        <dbReference type="Proteomes" id="UP000604046"/>
    </source>
</evidence>
<evidence type="ECO:0000313" key="9">
    <source>
        <dbReference type="EMBL" id="CAE7249099.1"/>
    </source>
</evidence>
<comment type="caution">
    <text evidence="9">The sequence shown here is derived from an EMBL/GenBank/DDBJ whole genome shotgun (WGS) entry which is preliminary data.</text>
</comment>
<protein>
    <recommendedName>
        <fullName evidence="2">ubiquitinyl hydrolase 1</fullName>
        <ecNumber evidence="2">3.4.19.12</ecNumber>
    </recommendedName>
</protein>
<evidence type="ECO:0000256" key="6">
    <source>
        <dbReference type="ARBA" id="ARBA00022807"/>
    </source>
</evidence>
<keyword evidence="5" id="KW-0378">Hydrolase</keyword>
<dbReference type="GO" id="GO:0004843">
    <property type="term" value="F:cysteine-type deubiquitinase activity"/>
    <property type="evidence" value="ECO:0007669"/>
    <property type="project" value="UniProtKB-EC"/>
</dbReference>
<feature type="domain" description="DUF3645" evidence="8">
    <location>
        <begin position="211"/>
        <end position="238"/>
    </location>
</feature>
<keyword evidence="10" id="KW-1185">Reference proteome</keyword>
<proteinExistence type="predicted"/>
<keyword evidence="6" id="KW-0788">Thiol protease</keyword>
<dbReference type="PANTHER" id="PTHR13367">
    <property type="entry name" value="UBIQUITIN THIOESTERASE"/>
    <property type="match status" value="1"/>
</dbReference>
<evidence type="ECO:0000256" key="4">
    <source>
        <dbReference type="ARBA" id="ARBA00022786"/>
    </source>
</evidence>
<dbReference type="InterPro" id="IPR022099">
    <property type="entry name" value="DUF3638"/>
</dbReference>
<dbReference type="OrthoDB" id="412924at2759"/>
<dbReference type="AlphaFoldDB" id="A0A812LS85"/>
<evidence type="ECO:0000256" key="3">
    <source>
        <dbReference type="ARBA" id="ARBA00022670"/>
    </source>
</evidence>
<reference evidence="9" key="1">
    <citation type="submission" date="2021-02" db="EMBL/GenBank/DDBJ databases">
        <authorList>
            <person name="Dougan E. K."/>
            <person name="Rhodes N."/>
            <person name="Thang M."/>
            <person name="Chan C."/>
        </authorList>
    </citation>
    <scope>NUCLEOTIDE SEQUENCE</scope>
</reference>
<dbReference type="InterPro" id="IPR051346">
    <property type="entry name" value="OTU_Deubiquitinase"/>
</dbReference>
<dbReference type="Proteomes" id="UP000604046">
    <property type="component" value="Unassembled WGS sequence"/>
</dbReference>
<dbReference type="Pfam" id="PF12340">
    <property type="entry name" value="DUF3638"/>
    <property type="match status" value="1"/>
</dbReference>
<dbReference type="PANTHER" id="PTHR13367:SF33">
    <property type="entry name" value="P-LOOP CONTAINING NUCLEOSIDE TRIPHOSPHATE HYDROLASE PROTEIN"/>
    <property type="match status" value="1"/>
</dbReference>
<evidence type="ECO:0000259" key="7">
    <source>
        <dbReference type="Pfam" id="PF12340"/>
    </source>
</evidence>
<dbReference type="GO" id="GO:0006508">
    <property type="term" value="P:proteolysis"/>
    <property type="evidence" value="ECO:0007669"/>
    <property type="project" value="UniProtKB-KW"/>
</dbReference>
<keyword evidence="3" id="KW-0645">Protease</keyword>
<evidence type="ECO:0000256" key="1">
    <source>
        <dbReference type="ARBA" id="ARBA00000707"/>
    </source>
</evidence>
<sequence>MENKAIELAWNGETGASRVLHQALDLLKTHGRDVLDESDEILHAKYQLIYTLGSPTPLDGGALRWRVAAAVLASVARHACELVQEFGQRALLPVPDTPAHQFPESLRLLAGASETQPRLGCSCYQHLCRRVLDDFLAGAAGFSLRLRAAERQHFQECVLNPETEDTPWAYLADGIQPLAQLLRGLLSHEVLLLVLSKRYRVDYGAHPEGVRRMAVPYRAKDAAAERAEFGHPDVAMMLSILTYYRGGLCEAYLDEVFWRLQQRASEEAASIYERWTNEMKEHMPEDLRKWSGVNLDNRQMILQRLYPLLRRHTGVVDFWLDEIVFPVEAKCFPQKITSTAWDLCTPDHVTTGFSGTDDTRLLLPLSIQQINLPSLACTNGIVLRNLLQKDNNEYTTLRPEEHPNGQSLLSQICRKDRKPIDVLLDAGAWVTDMSNEELASKWLELRTDMEAVVFFGPDNDILVMTRAGWKMSLATSPYEASLKGCLVYLDDVHTRGSDFHLSPGTRAAVTLGRRMQKDKLVQTCMRMRLLGQGHTVSFYASFEVDQHIESIRRSRDAEGGTSCDNLLAILSWCLANTAQGIADNLPYWAAQGVNRFQKKKAYLEYNCPDPEQCQLESLAKACAEDERWCLEEMYGHTRVRCFMPEVVASMIQRRQPMEGEMLHIVQHVKRLAANIRCPTSLLQEEQERELEAELEEERQIERPPAAKPARPQVSAGLLELAAHGRTGEAFEPLDEALKRTSFPKPSWNAATLRVTLDFVRTVEEGALQNLDCYLRPVVWLLQGVGQNVLISNFEAEAIASIFMKKEHAGASLQLVAARLWAYQAPLDDKPLPIAAQVFAGSLHGEAEDMSSIGSFLGLSLPIPRSLGWTKLFENNLIATDGFVQPKNRARVGHEDQSFVPSLSPFAESPVTQVRQLYEARHLGAALLQAPVARLLGV</sequence>
<dbReference type="EC" id="3.4.19.12" evidence="2"/>
<organism evidence="9 10">
    <name type="scientific">Symbiodinium natans</name>
    <dbReference type="NCBI Taxonomy" id="878477"/>
    <lineage>
        <taxon>Eukaryota</taxon>
        <taxon>Sar</taxon>
        <taxon>Alveolata</taxon>
        <taxon>Dinophyceae</taxon>
        <taxon>Suessiales</taxon>
        <taxon>Symbiodiniaceae</taxon>
        <taxon>Symbiodinium</taxon>
    </lineage>
</organism>
<dbReference type="Pfam" id="PF12359">
    <property type="entry name" value="DUF3645"/>
    <property type="match status" value="1"/>
</dbReference>